<dbReference type="PROSITE" id="PS51257">
    <property type="entry name" value="PROKAR_LIPOPROTEIN"/>
    <property type="match status" value="1"/>
</dbReference>
<evidence type="ECO:0000256" key="1">
    <source>
        <dbReference type="SAM" id="SignalP"/>
    </source>
</evidence>
<reference evidence="2 5" key="1">
    <citation type="submission" date="2016-06" db="EMBL/GenBank/DDBJ databases">
        <title>Draft genome of Moraxella lacunata CCUG 57757A.</title>
        <authorList>
            <person name="Salva-Serra F."/>
            <person name="Engstrom-Jakobsson H."/>
            <person name="Thorell K."/>
            <person name="Gonzales-Siles L."/>
            <person name="Karlsson R."/>
            <person name="Boulund F."/>
            <person name="Engstrand L."/>
            <person name="Kristiansson E."/>
            <person name="Moore E."/>
        </authorList>
    </citation>
    <scope>NUCLEOTIDE SEQUENCE [LARGE SCALE GENOMIC DNA]</scope>
    <source>
        <strain evidence="2 5">CCUG 57757A</strain>
    </source>
</reference>
<reference evidence="4 7" key="4">
    <citation type="submission" date="2018-06" db="EMBL/GenBank/DDBJ databases">
        <authorList>
            <consortium name="Pathogen Informatics"/>
            <person name="Doyle S."/>
        </authorList>
    </citation>
    <scope>NUCLEOTIDE SEQUENCE [LARGE SCALE GENOMIC DNA]</scope>
    <source>
        <strain evidence="4 7">NCTC7911</strain>
    </source>
</reference>
<sequence>MKKLIAISALSLATFGMTACHHTAQAQIKPTATALATTNTSYKNERHMTIDGVSFPVSETSARILVGADGQPLLVDDIFDGKADTPVAGYRIMVMNRASSVAVEGRTLKDGKVIDNRMIHRGSKARIGIPVVGGKVALDKAVLLDLDIIYDDPNAPLAEGQAFKPRGEKLTKKDVPVNDKKVVVRSFTLPNLATGENAGGGIDFTATATIEGKQVSTGANSAFQIFEGGMDEKRF</sequence>
<proteinExistence type="predicted"/>
<dbReference type="Proteomes" id="UP000092607">
    <property type="component" value="Unassembled WGS sequence"/>
</dbReference>
<evidence type="ECO:0000313" key="7">
    <source>
        <dbReference type="Proteomes" id="UP000254107"/>
    </source>
</evidence>
<reference evidence="6" key="2">
    <citation type="submission" date="2017-03" db="EMBL/GenBank/DDBJ databases">
        <title>Draft genome sequence of Moraxella equi CCUG 4950T type strain.</title>
        <authorList>
            <person name="Salva-Serra F."/>
            <person name="Engstrom-Jakobsson H."/>
            <person name="Thorell K."/>
            <person name="Jaen-Luchoro D."/>
            <person name="Gonzales-Siles L."/>
            <person name="Karlsson R."/>
            <person name="Yazdan S."/>
            <person name="Boulund F."/>
            <person name="Johnning A."/>
            <person name="Engstrand L."/>
            <person name="Kristiansson E."/>
            <person name="Moore E."/>
        </authorList>
    </citation>
    <scope>NUCLEOTIDE SEQUENCE [LARGE SCALE GENOMIC DNA]</scope>
    <source>
        <strain evidence="6">CCUG 4441</strain>
    </source>
</reference>
<dbReference type="Proteomes" id="UP000254107">
    <property type="component" value="Unassembled WGS sequence"/>
</dbReference>
<evidence type="ECO:0000313" key="3">
    <source>
        <dbReference type="EMBL" id="OPH35911.1"/>
    </source>
</evidence>
<dbReference type="EMBL" id="LZMS01000060">
    <property type="protein sequence ID" value="OBX61866.1"/>
    <property type="molecule type" value="Genomic_DNA"/>
</dbReference>
<dbReference type="EMBL" id="UGQC01000001">
    <property type="protein sequence ID" value="STZ01262.1"/>
    <property type="molecule type" value="Genomic_DNA"/>
</dbReference>
<name>A0A1B8PZH9_MORLA</name>
<feature type="signal peptide" evidence="1">
    <location>
        <begin position="1"/>
        <end position="26"/>
    </location>
</feature>
<dbReference type="RefSeq" id="WP_062499672.1">
    <property type="nucleotide sequence ID" value="NZ_LZDR01000033.1"/>
</dbReference>
<dbReference type="OrthoDB" id="8604658at2"/>
<feature type="chain" id="PRO_5015061009" evidence="1">
    <location>
        <begin position="27"/>
        <end position="235"/>
    </location>
</feature>
<protein>
    <submittedName>
        <fullName evidence="2">Uncharacterized protein</fullName>
    </submittedName>
</protein>
<evidence type="ECO:0000313" key="2">
    <source>
        <dbReference type="EMBL" id="OBX61866.1"/>
    </source>
</evidence>
<evidence type="ECO:0000313" key="4">
    <source>
        <dbReference type="EMBL" id="STZ01262.1"/>
    </source>
</evidence>
<dbReference type="AlphaFoldDB" id="A0A1B8PZH9"/>
<dbReference type="GeneID" id="302271180"/>
<evidence type="ECO:0000313" key="6">
    <source>
        <dbReference type="Proteomes" id="UP000191025"/>
    </source>
</evidence>
<dbReference type="EMBL" id="MXAN01000055">
    <property type="protein sequence ID" value="OPH35911.1"/>
    <property type="molecule type" value="Genomic_DNA"/>
</dbReference>
<reference evidence="3" key="3">
    <citation type="submission" date="2017-03" db="EMBL/GenBank/DDBJ databases">
        <authorList>
            <person name="Afonso C.L."/>
            <person name="Miller P.J."/>
            <person name="Scott M.A."/>
            <person name="Spackman E."/>
            <person name="Goraichik I."/>
            <person name="Dimitrov K.M."/>
            <person name="Suarez D.L."/>
            <person name="Swayne D.E."/>
        </authorList>
    </citation>
    <scope>NUCLEOTIDE SEQUENCE</scope>
    <source>
        <strain evidence="3">CCUG 4441</strain>
    </source>
</reference>
<organism evidence="2 5">
    <name type="scientific">Moraxella lacunata</name>
    <dbReference type="NCBI Taxonomy" id="477"/>
    <lineage>
        <taxon>Bacteria</taxon>
        <taxon>Pseudomonadati</taxon>
        <taxon>Pseudomonadota</taxon>
        <taxon>Gammaproteobacteria</taxon>
        <taxon>Moraxellales</taxon>
        <taxon>Moraxellaceae</taxon>
        <taxon>Moraxella</taxon>
    </lineage>
</organism>
<dbReference type="Proteomes" id="UP000191025">
    <property type="component" value="Unassembled WGS sequence"/>
</dbReference>
<keyword evidence="7" id="KW-1185">Reference proteome</keyword>
<evidence type="ECO:0000313" key="5">
    <source>
        <dbReference type="Proteomes" id="UP000092607"/>
    </source>
</evidence>
<accession>A0A1B8PZH9</accession>
<gene>
    <name evidence="2" type="ORF">A9309_07520</name>
    <name evidence="3" type="ORF">B5J94_08125</name>
    <name evidence="4" type="ORF">NCTC7911_02689</name>
</gene>
<keyword evidence="1" id="KW-0732">Signal</keyword>